<dbReference type="EMBL" id="VIFM01000155">
    <property type="protein sequence ID" value="TQF12089.1"/>
    <property type="molecule type" value="Genomic_DNA"/>
</dbReference>
<protein>
    <recommendedName>
        <fullName evidence="4">Lipoprotein</fullName>
    </recommendedName>
</protein>
<feature type="signal peptide" evidence="1">
    <location>
        <begin position="1"/>
        <end position="21"/>
    </location>
</feature>
<reference evidence="2 3" key="1">
    <citation type="submission" date="2019-06" db="EMBL/GenBank/DDBJ databases">
        <authorList>
            <person name="Livingstone P."/>
            <person name="Whitworth D."/>
        </authorList>
    </citation>
    <scope>NUCLEOTIDE SEQUENCE [LARGE SCALE GENOMIC DNA]</scope>
    <source>
        <strain evidence="2 3">AM401</strain>
    </source>
</reference>
<sequence length="171" mass="18644">MKKTVSRILPLVMLLWGVGLSACGDSAPEPRRYELRLQGTSNRFSTTYLTANAVQVTLGGVPLRTELLTSSQRMDVAKATHAHLVAYFWLMPEQARGALEATVTLDDFGAFEGSDGSAGFVDARSAPLRLKLEGAALERNGRAVIHLDLDRSLGAERQGSRPLLPHLRLVY</sequence>
<keyword evidence="1" id="KW-0732">Signal</keyword>
<gene>
    <name evidence="2" type="ORF">FJV41_30865</name>
</gene>
<evidence type="ECO:0000256" key="1">
    <source>
        <dbReference type="SAM" id="SignalP"/>
    </source>
</evidence>
<dbReference type="PROSITE" id="PS51257">
    <property type="entry name" value="PROKAR_LIPOPROTEIN"/>
    <property type="match status" value="1"/>
</dbReference>
<accession>A0A540WSW9</accession>
<dbReference type="RefSeq" id="WP_141646170.1">
    <property type="nucleotide sequence ID" value="NZ_VIFM01000155.1"/>
</dbReference>
<dbReference type="AlphaFoldDB" id="A0A540WSW9"/>
<feature type="chain" id="PRO_5021743258" description="Lipoprotein" evidence="1">
    <location>
        <begin position="22"/>
        <end position="171"/>
    </location>
</feature>
<name>A0A540WSW9_9BACT</name>
<keyword evidence="3" id="KW-1185">Reference proteome</keyword>
<evidence type="ECO:0000313" key="3">
    <source>
        <dbReference type="Proteomes" id="UP000315369"/>
    </source>
</evidence>
<organism evidence="2 3">
    <name type="scientific">Myxococcus llanfairpwllgwyngyllgogerychwyrndrobwllllantysiliogogogochensis</name>
    <dbReference type="NCBI Taxonomy" id="2590453"/>
    <lineage>
        <taxon>Bacteria</taxon>
        <taxon>Pseudomonadati</taxon>
        <taxon>Myxococcota</taxon>
        <taxon>Myxococcia</taxon>
        <taxon>Myxococcales</taxon>
        <taxon>Cystobacterineae</taxon>
        <taxon>Myxococcaceae</taxon>
        <taxon>Myxococcus</taxon>
    </lineage>
</organism>
<proteinExistence type="predicted"/>
<evidence type="ECO:0000313" key="2">
    <source>
        <dbReference type="EMBL" id="TQF12089.1"/>
    </source>
</evidence>
<dbReference type="Proteomes" id="UP000315369">
    <property type="component" value="Unassembled WGS sequence"/>
</dbReference>
<comment type="caution">
    <text evidence="2">The sequence shown here is derived from an EMBL/GenBank/DDBJ whole genome shotgun (WGS) entry which is preliminary data.</text>
</comment>
<evidence type="ECO:0008006" key="4">
    <source>
        <dbReference type="Google" id="ProtNLM"/>
    </source>
</evidence>